<evidence type="ECO:0000256" key="4">
    <source>
        <dbReference type="RuleBase" id="RU361279"/>
    </source>
</evidence>
<dbReference type="InterPro" id="IPR037171">
    <property type="entry name" value="NagB/RpiA_transferase-like"/>
</dbReference>
<name>A0ABW3Z7D9_9HYPH</name>
<dbReference type="Proteomes" id="UP001597171">
    <property type="component" value="Unassembled WGS sequence"/>
</dbReference>
<dbReference type="PANTHER" id="PTHR23407">
    <property type="entry name" value="ATPASE INHIBITOR/5-FORMYLTETRAHYDROFOLATE CYCLO-LIGASE"/>
    <property type="match status" value="1"/>
</dbReference>
<evidence type="ECO:0000256" key="1">
    <source>
        <dbReference type="ARBA" id="ARBA00010638"/>
    </source>
</evidence>
<sequence>MTQPTVPDTEAAAAKAALRSYVLARRAALAPDVRAAAAEAIAREGEGLVARLRPASVSVFFPVRGEIDAGPLMARLAARGVPLALPVIVEKDAPLAFRAWAPGEPLETKRFGLQEPPASAPEIAPELLFVPLAAFDDRGYRLGYGGGFYDRTLEKLRARGRAIAVGLAFAAQRTERVPIDRYDQRLDGVLTEQGLLTIGDAI</sequence>
<comment type="similarity">
    <text evidence="1 4">Belongs to the 5-formyltetrahydrofolate cyclo-ligase family.</text>
</comment>
<dbReference type="SUPFAM" id="SSF100950">
    <property type="entry name" value="NagB/RpiA/CoA transferase-like"/>
    <property type="match status" value="1"/>
</dbReference>
<protein>
    <recommendedName>
        <fullName evidence="4">5-formyltetrahydrofolate cyclo-ligase</fullName>
        <ecNumber evidence="4">6.3.3.2</ecNumber>
    </recommendedName>
</protein>
<dbReference type="GO" id="GO:0030272">
    <property type="term" value="F:5-formyltetrahydrofolate cyclo-ligase activity"/>
    <property type="evidence" value="ECO:0007669"/>
    <property type="project" value="UniProtKB-EC"/>
</dbReference>
<organism evidence="5 6">
    <name type="scientific">Methylopila musalis</name>
    <dbReference type="NCBI Taxonomy" id="1134781"/>
    <lineage>
        <taxon>Bacteria</taxon>
        <taxon>Pseudomonadati</taxon>
        <taxon>Pseudomonadota</taxon>
        <taxon>Alphaproteobacteria</taxon>
        <taxon>Hyphomicrobiales</taxon>
        <taxon>Methylopilaceae</taxon>
        <taxon>Methylopila</taxon>
    </lineage>
</organism>
<comment type="caution">
    <text evidence="5">The sequence shown here is derived from an EMBL/GenBank/DDBJ whole genome shotgun (WGS) entry which is preliminary data.</text>
</comment>
<dbReference type="NCBIfam" id="TIGR02727">
    <property type="entry name" value="MTHFS_bact"/>
    <property type="match status" value="1"/>
</dbReference>
<dbReference type="EMBL" id="JBHTMX010000069">
    <property type="protein sequence ID" value="MFD1332201.1"/>
    <property type="molecule type" value="Genomic_DNA"/>
</dbReference>
<evidence type="ECO:0000256" key="3">
    <source>
        <dbReference type="ARBA" id="ARBA00022840"/>
    </source>
</evidence>
<keyword evidence="4" id="KW-0479">Metal-binding</keyword>
<proteinExistence type="inferred from homology"/>
<dbReference type="InterPro" id="IPR024185">
    <property type="entry name" value="FTHF_cligase-like_sf"/>
</dbReference>
<dbReference type="RefSeq" id="WP_378775426.1">
    <property type="nucleotide sequence ID" value="NZ_JBHTMX010000069.1"/>
</dbReference>
<reference evidence="6" key="1">
    <citation type="journal article" date="2019" name="Int. J. Syst. Evol. Microbiol.">
        <title>The Global Catalogue of Microorganisms (GCM) 10K type strain sequencing project: providing services to taxonomists for standard genome sequencing and annotation.</title>
        <authorList>
            <consortium name="The Broad Institute Genomics Platform"/>
            <consortium name="The Broad Institute Genome Sequencing Center for Infectious Disease"/>
            <person name="Wu L."/>
            <person name="Ma J."/>
        </authorList>
    </citation>
    <scope>NUCLEOTIDE SEQUENCE [LARGE SCALE GENOMIC DNA]</scope>
    <source>
        <strain evidence="6">CCUG 61696</strain>
    </source>
</reference>
<gene>
    <name evidence="5" type="ORF">ACFQ4O_09345</name>
</gene>
<dbReference type="PANTHER" id="PTHR23407:SF1">
    <property type="entry name" value="5-FORMYLTETRAHYDROFOLATE CYCLO-LIGASE"/>
    <property type="match status" value="1"/>
</dbReference>
<keyword evidence="6" id="KW-1185">Reference proteome</keyword>
<comment type="catalytic activity">
    <reaction evidence="4">
        <text>(6S)-5-formyl-5,6,7,8-tetrahydrofolate + ATP = (6R)-5,10-methenyltetrahydrofolate + ADP + phosphate</text>
        <dbReference type="Rhea" id="RHEA:10488"/>
        <dbReference type="ChEBI" id="CHEBI:30616"/>
        <dbReference type="ChEBI" id="CHEBI:43474"/>
        <dbReference type="ChEBI" id="CHEBI:57455"/>
        <dbReference type="ChEBI" id="CHEBI:57457"/>
        <dbReference type="ChEBI" id="CHEBI:456216"/>
        <dbReference type="EC" id="6.3.3.2"/>
    </reaction>
</comment>
<dbReference type="EC" id="6.3.3.2" evidence="4"/>
<keyword evidence="2 4" id="KW-0547">Nucleotide-binding</keyword>
<keyword evidence="4" id="KW-0460">Magnesium</keyword>
<dbReference type="PIRSF" id="PIRSF006806">
    <property type="entry name" value="FTHF_cligase"/>
    <property type="match status" value="1"/>
</dbReference>
<accession>A0ABW3Z7D9</accession>
<evidence type="ECO:0000313" key="5">
    <source>
        <dbReference type="EMBL" id="MFD1332201.1"/>
    </source>
</evidence>
<dbReference type="Gene3D" id="3.40.50.10420">
    <property type="entry name" value="NagB/RpiA/CoA transferase-like"/>
    <property type="match status" value="1"/>
</dbReference>
<dbReference type="InterPro" id="IPR002698">
    <property type="entry name" value="FTHF_cligase"/>
</dbReference>
<keyword evidence="3 4" id="KW-0067">ATP-binding</keyword>
<dbReference type="Pfam" id="PF01812">
    <property type="entry name" value="5-FTHF_cyc-lig"/>
    <property type="match status" value="1"/>
</dbReference>
<keyword evidence="5" id="KW-0436">Ligase</keyword>
<evidence type="ECO:0000313" key="6">
    <source>
        <dbReference type="Proteomes" id="UP001597171"/>
    </source>
</evidence>
<evidence type="ECO:0000256" key="2">
    <source>
        <dbReference type="ARBA" id="ARBA00022741"/>
    </source>
</evidence>
<comment type="cofactor">
    <cofactor evidence="4">
        <name>Mg(2+)</name>
        <dbReference type="ChEBI" id="CHEBI:18420"/>
    </cofactor>
</comment>